<evidence type="ECO:0008006" key="4">
    <source>
        <dbReference type="Google" id="ProtNLM"/>
    </source>
</evidence>
<keyword evidence="3" id="KW-1185">Reference proteome</keyword>
<gene>
    <name evidence="2" type="ORF">J5V16_00430</name>
</gene>
<evidence type="ECO:0000256" key="1">
    <source>
        <dbReference type="SAM" id="MobiDB-lite"/>
    </source>
</evidence>
<evidence type="ECO:0000313" key="2">
    <source>
        <dbReference type="EMBL" id="MBO3731272.1"/>
    </source>
</evidence>
<sequence>MSAFPSKNFWAALSALATAAGVVVTVLIWRHGVNAQDDPDPAQPTVSSEDGASPETGSGPWQEAETFTVRLSATFQGDECWDRHVDLDDGGAGEDLHGDSEAAPWADLIWYSCGSWQAAYLYSPGETTGTTPAGAGLDPANCNAATGGETGFGLDLDPDAPPSAHGCLFTTEGVLTGVSVDTLEWVAGAAEAELTVVLWARDG</sequence>
<dbReference type="Proteomes" id="UP000681341">
    <property type="component" value="Unassembled WGS sequence"/>
</dbReference>
<feature type="region of interest" description="Disordered" evidence="1">
    <location>
        <begin position="34"/>
        <end position="61"/>
    </location>
</feature>
<proteinExistence type="predicted"/>
<evidence type="ECO:0000313" key="3">
    <source>
        <dbReference type="Proteomes" id="UP000681341"/>
    </source>
</evidence>
<dbReference type="RefSeq" id="WP_208493952.1">
    <property type="nucleotide sequence ID" value="NZ_JAGFNP010000001.1"/>
</dbReference>
<name>A0ABS3TXN7_9ACTN</name>
<comment type="caution">
    <text evidence="2">The sequence shown here is derived from an EMBL/GenBank/DDBJ whole genome shotgun (WGS) entry which is preliminary data.</text>
</comment>
<reference evidence="2 3" key="1">
    <citation type="submission" date="2021-03" db="EMBL/GenBank/DDBJ databases">
        <title>Glycomyces sp. nov., a novel actinomycete isolated from soil.</title>
        <authorList>
            <person name="Yang X."/>
            <person name="Xu X."/>
        </authorList>
    </citation>
    <scope>NUCLEOTIDE SEQUENCE [LARGE SCALE GENOMIC DNA]</scope>
    <source>
        <strain evidence="2 3">NEAU-S30</strain>
    </source>
</reference>
<organism evidence="2 3">
    <name type="scientific">Glycomyces niveus</name>
    <dbReference type="NCBI Taxonomy" id="2820287"/>
    <lineage>
        <taxon>Bacteria</taxon>
        <taxon>Bacillati</taxon>
        <taxon>Actinomycetota</taxon>
        <taxon>Actinomycetes</taxon>
        <taxon>Glycomycetales</taxon>
        <taxon>Glycomycetaceae</taxon>
        <taxon>Glycomyces</taxon>
    </lineage>
</organism>
<protein>
    <recommendedName>
        <fullName evidence="4">Secreted protein</fullName>
    </recommendedName>
</protein>
<dbReference type="EMBL" id="JAGFNP010000001">
    <property type="protein sequence ID" value="MBO3731272.1"/>
    <property type="molecule type" value="Genomic_DNA"/>
</dbReference>
<accession>A0ABS3TXN7</accession>